<dbReference type="RefSeq" id="WP_317979199.1">
    <property type="nucleotide sequence ID" value="NZ_BTCL01000003.1"/>
</dbReference>
<dbReference type="CDD" id="cd17536">
    <property type="entry name" value="REC_YesN-like"/>
    <property type="match status" value="1"/>
</dbReference>
<sequence>MYKVLLVDDEPMIREGLRTLLEWESLGYEVVDTAANGKDALQKCEQHELDLIIVDIRMPEMNGLELIRTIRENGGTMHVLILSGYADFEYAKQAIVQRIDGYLLKPVDEDELMDYLQSLRKELDFEYETRRKSLDERQGNAEDDLKRLLVEGTAGPSLSQLSASPDWKEFELLLVKTHERNEEETAGYAQIKHRLSERLEQSGAGLAIAMEPYLLILLNKGLDNERFRRETHAIIADACEGLASDFTVVSGGKAACCADLPAVYKKALERMKNRFFLESGQIMAEDLHLPAGSGDCKPDLTGTAEKLYLALEIVNREAIRQQIEEAAEAMKAMGFGEAEMKAAFVELVSAVLDKLASKRPELPVRDYRQRIPELFGEYRMSSLTRLVTAIIDQIADALDNSSADKQINRMIDLIHRNYKENLKMETLAELFNYNSAYLGKLFKQVTGENFNTYLDKVRMEQAKILLEQGLKVYQVAEMVGYANVDYFHSKFRKYVGSSPSVFRKKES</sequence>
<dbReference type="PROSITE" id="PS00041">
    <property type="entry name" value="HTH_ARAC_FAMILY_1"/>
    <property type="match status" value="1"/>
</dbReference>
<accession>A0ABQ6NHC7</accession>
<evidence type="ECO:0000256" key="4">
    <source>
        <dbReference type="ARBA" id="ARBA00023012"/>
    </source>
</evidence>
<evidence type="ECO:0000256" key="1">
    <source>
        <dbReference type="ARBA" id="ARBA00004496"/>
    </source>
</evidence>
<comment type="caution">
    <text evidence="11">The sequence shown here is derived from an EMBL/GenBank/DDBJ whole genome shotgun (WGS) entry which is preliminary data.</text>
</comment>
<keyword evidence="6 11" id="KW-0238">DNA-binding</keyword>
<evidence type="ECO:0000259" key="10">
    <source>
        <dbReference type="PROSITE" id="PS50110"/>
    </source>
</evidence>
<organism evidence="11 12">
    <name type="scientific">Paenibacillus glycanilyticus</name>
    <dbReference type="NCBI Taxonomy" id="126569"/>
    <lineage>
        <taxon>Bacteria</taxon>
        <taxon>Bacillati</taxon>
        <taxon>Bacillota</taxon>
        <taxon>Bacilli</taxon>
        <taxon>Bacillales</taxon>
        <taxon>Paenibacillaceae</taxon>
        <taxon>Paenibacillus</taxon>
    </lineage>
</organism>
<comment type="subcellular location">
    <subcellularLocation>
        <location evidence="1">Cytoplasm</location>
    </subcellularLocation>
</comment>
<dbReference type="PANTHER" id="PTHR42713:SF3">
    <property type="entry name" value="TRANSCRIPTIONAL REGULATORY PROTEIN HPTR"/>
    <property type="match status" value="1"/>
</dbReference>
<reference evidence="11 12" key="1">
    <citation type="submission" date="2023-05" db="EMBL/GenBank/DDBJ databases">
        <title>Draft genome of Paenibacillus sp. CCS26.</title>
        <authorList>
            <person name="Akita H."/>
            <person name="Shinto Y."/>
            <person name="Kimura Z."/>
        </authorList>
    </citation>
    <scope>NUCLEOTIDE SEQUENCE [LARGE SCALE GENOMIC DNA]</scope>
    <source>
        <strain evidence="11 12">CCS26</strain>
    </source>
</reference>
<keyword evidence="12" id="KW-1185">Reference proteome</keyword>
<keyword evidence="4" id="KW-0902">Two-component regulatory system</keyword>
<dbReference type="InterPro" id="IPR051552">
    <property type="entry name" value="HptR"/>
</dbReference>
<dbReference type="SUPFAM" id="SSF46689">
    <property type="entry name" value="Homeodomain-like"/>
    <property type="match status" value="2"/>
</dbReference>
<keyword evidence="5" id="KW-0805">Transcription regulation</keyword>
<dbReference type="Proteomes" id="UP001285921">
    <property type="component" value="Unassembled WGS sequence"/>
</dbReference>
<dbReference type="Gene3D" id="3.40.50.2300">
    <property type="match status" value="1"/>
</dbReference>
<dbReference type="GO" id="GO:0003677">
    <property type="term" value="F:DNA binding"/>
    <property type="evidence" value="ECO:0007669"/>
    <property type="project" value="UniProtKB-KW"/>
</dbReference>
<proteinExistence type="predicted"/>
<dbReference type="PROSITE" id="PS01124">
    <property type="entry name" value="HTH_ARAC_FAMILY_2"/>
    <property type="match status" value="1"/>
</dbReference>
<feature type="domain" description="HTH araC/xylS-type" evidence="9">
    <location>
        <begin position="408"/>
        <end position="505"/>
    </location>
</feature>
<keyword evidence="3 8" id="KW-0597">Phosphoprotein</keyword>
<evidence type="ECO:0000259" key="9">
    <source>
        <dbReference type="PROSITE" id="PS01124"/>
    </source>
</evidence>
<evidence type="ECO:0000256" key="6">
    <source>
        <dbReference type="ARBA" id="ARBA00023125"/>
    </source>
</evidence>
<evidence type="ECO:0000256" key="7">
    <source>
        <dbReference type="ARBA" id="ARBA00023163"/>
    </source>
</evidence>
<dbReference type="PROSITE" id="PS50110">
    <property type="entry name" value="RESPONSE_REGULATORY"/>
    <property type="match status" value="1"/>
</dbReference>
<dbReference type="InterPro" id="IPR018060">
    <property type="entry name" value="HTH_AraC"/>
</dbReference>
<evidence type="ECO:0000256" key="5">
    <source>
        <dbReference type="ARBA" id="ARBA00023015"/>
    </source>
</evidence>
<dbReference type="SMART" id="SM00342">
    <property type="entry name" value="HTH_ARAC"/>
    <property type="match status" value="1"/>
</dbReference>
<evidence type="ECO:0000313" key="11">
    <source>
        <dbReference type="EMBL" id="GMK44139.1"/>
    </source>
</evidence>
<dbReference type="InterPro" id="IPR001789">
    <property type="entry name" value="Sig_transdc_resp-reg_receiver"/>
</dbReference>
<feature type="domain" description="Response regulatory" evidence="10">
    <location>
        <begin position="3"/>
        <end position="120"/>
    </location>
</feature>
<evidence type="ECO:0000313" key="12">
    <source>
        <dbReference type="Proteomes" id="UP001285921"/>
    </source>
</evidence>
<dbReference type="Gene3D" id="1.10.10.60">
    <property type="entry name" value="Homeodomain-like"/>
    <property type="match status" value="2"/>
</dbReference>
<evidence type="ECO:0000256" key="8">
    <source>
        <dbReference type="PROSITE-ProRule" id="PRU00169"/>
    </source>
</evidence>
<dbReference type="PANTHER" id="PTHR42713">
    <property type="entry name" value="HISTIDINE KINASE-RELATED"/>
    <property type="match status" value="1"/>
</dbReference>
<keyword evidence="2" id="KW-0963">Cytoplasm</keyword>
<evidence type="ECO:0000256" key="2">
    <source>
        <dbReference type="ARBA" id="ARBA00022490"/>
    </source>
</evidence>
<dbReference type="SMART" id="SM00448">
    <property type="entry name" value="REC"/>
    <property type="match status" value="1"/>
</dbReference>
<dbReference type="InterPro" id="IPR018062">
    <property type="entry name" value="HTH_AraC-typ_CS"/>
</dbReference>
<dbReference type="InterPro" id="IPR009057">
    <property type="entry name" value="Homeodomain-like_sf"/>
</dbReference>
<dbReference type="Pfam" id="PF00072">
    <property type="entry name" value="Response_reg"/>
    <property type="match status" value="1"/>
</dbReference>
<gene>
    <name evidence="11" type="ORF">PghCCS26_12660</name>
</gene>
<dbReference type="Pfam" id="PF12833">
    <property type="entry name" value="HTH_18"/>
    <property type="match status" value="1"/>
</dbReference>
<dbReference type="SUPFAM" id="SSF52172">
    <property type="entry name" value="CheY-like"/>
    <property type="match status" value="1"/>
</dbReference>
<evidence type="ECO:0000256" key="3">
    <source>
        <dbReference type="ARBA" id="ARBA00022553"/>
    </source>
</evidence>
<dbReference type="InterPro" id="IPR011006">
    <property type="entry name" value="CheY-like_superfamily"/>
</dbReference>
<dbReference type="EMBL" id="BTCL01000003">
    <property type="protein sequence ID" value="GMK44139.1"/>
    <property type="molecule type" value="Genomic_DNA"/>
</dbReference>
<feature type="modified residue" description="4-aspartylphosphate" evidence="8">
    <location>
        <position position="55"/>
    </location>
</feature>
<name>A0ABQ6NHC7_9BACL</name>
<protein>
    <submittedName>
        <fullName evidence="11">DNA-binding response regulator</fullName>
    </submittedName>
</protein>
<keyword evidence="7" id="KW-0804">Transcription</keyword>